<evidence type="ECO:0000259" key="1">
    <source>
        <dbReference type="Pfam" id="PF13403"/>
    </source>
</evidence>
<dbReference type="Proteomes" id="UP000321405">
    <property type="component" value="Unassembled WGS sequence"/>
</dbReference>
<comment type="caution">
    <text evidence="2">The sequence shown here is derived from an EMBL/GenBank/DDBJ whole genome shotgun (WGS) entry which is preliminary data.</text>
</comment>
<dbReference type="InterPro" id="IPR012332">
    <property type="entry name" value="Autotransporter_pectin_lyase_C"/>
</dbReference>
<dbReference type="Pfam" id="PF13403">
    <property type="entry name" value="Hint_2"/>
    <property type="match status" value="1"/>
</dbReference>
<name>A0A511BQQ4_9PROT</name>
<evidence type="ECO:0000313" key="3">
    <source>
        <dbReference type="Proteomes" id="UP000321405"/>
    </source>
</evidence>
<keyword evidence="3" id="KW-1185">Reference proteome</keyword>
<dbReference type="AlphaFoldDB" id="A0A511BQQ4"/>
<feature type="domain" description="Hedgehog/Intein (Hint)" evidence="1">
    <location>
        <begin position="705"/>
        <end position="843"/>
    </location>
</feature>
<dbReference type="InterPro" id="IPR028992">
    <property type="entry name" value="Hedgehog/Intein_dom"/>
</dbReference>
<accession>A0A511BQQ4</accession>
<dbReference type="OrthoDB" id="7284755at2"/>
<dbReference type="SUPFAM" id="SSF51294">
    <property type="entry name" value="Hedgehog/intein (Hint) domain"/>
    <property type="match status" value="1"/>
</dbReference>
<sequence>MTDFPTSGTYTLKFAYSTDAGGATIYKERIDGVLNQVEEWRNVAFRTAEVTIRPTGDGRLYIDIPMESGQTVTIKVQPGANNRSWSTDGSEAIMFWQQEAGQTAYWWFVNPSVDTTNYTFNISQDLKSYKISAKVTGNDGSVEHLINGNDSFDYSYTPTDYLVQVYNASGVFVSGADTLSGALTSGQTAVIHSGGVFENGALQHAVISGQPGGEIGGSVSVDGSSIIVGGAIVQSAVVSMAGGAELSGTITNRGAISGGTLLGAGGTEIVYDGGSISDQFSYGIRVVSSGGTILNGAVQSGATDTILAGGETSNGALYAGALRVVSSGGIANTPSIATGATVDVMSGGTLNGATNIGMISAQSGAMLTGEISNTGTISALSGVTISGIVRNGGTITTGDHVPIFGTIYNSGYISGTNIIAPGATEIIYAGGVAQDQSNEGTRIVSSGGVIRNGVVASGSLDTVLSGGSTVQGVLYGGATRVASSGGTIINPTNVGATVAIMSGGSLVGAINTSGTINAESGAILEGTITNGGTISGGTLTGSGSTETVSAGGIIEDQVSYADRTASSGGTIRNGVIGEGGTDTIRSGGVAGGVTVVQAAGRLILDAGAVVTGSVDLQGRTGMPAVLTISDVPLPGFRITGFGAGDVIDLAGIKRADVVEVSFIDEGNTVVFRMKDGSTESLNLAGAQAAGYKLTDGSDGTLVYQTCFLAGTLIETSAGPVTVETIRPGTLVRVYGCEDEYRAVIWTGFNHINVNRDLPVAEAGYPVRICRDAIGPSTPDRDLLVTAEHCLYIDGVFIPARMLVNGQSIQYDTSIDSYSYYHLETERHSIISANNTLTESYLDTGNRSAFALDPQHPTTGNRHGCWSTDAAAPLDTRRETVEPIFRTLQARAAIFPGGVEPAQPLFDEDPDLMLQSDRGETFLPLRQNGKLVIFSLPVDCGTLTLKSRCFCPASDIGPFIDDRRTLGVRVGKITCFYAGMMVPYAQHLREDDLTGWEPPAANAESRWTRGAGALPAALTETGNPFILAIEILETGRYRIESAGLQTYRRQG</sequence>
<dbReference type="RefSeq" id="WP_147092950.1">
    <property type="nucleotide sequence ID" value="NZ_BJVC01000002.1"/>
</dbReference>
<proteinExistence type="predicted"/>
<dbReference type="EMBL" id="BJVC01000002">
    <property type="protein sequence ID" value="GEL01964.1"/>
    <property type="molecule type" value="Genomic_DNA"/>
</dbReference>
<evidence type="ECO:0000313" key="2">
    <source>
        <dbReference type="EMBL" id="GEL01964.1"/>
    </source>
</evidence>
<gene>
    <name evidence="2" type="ORF">SSA02_11270</name>
</gene>
<protein>
    <recommendedName>
        <fullName evidence="1">Hedgehog/Intein (Hint) domain-containing protein</fullName>
    </recommendedName>
</protein>
<reference evidence="2 3" key="1">
    <citation type="submission" date="2019-07" db="EMBL/GenBank/DDBJ databases">
        <title>Whole genome shotgun sequence of Swaminathania salitolerans NBRC 104436.</title>
        <authorList>
            <person name="Hosoyama A."/>
            <person name="Uohara A."/>
            <person name="Ohji S."/>
            <person name="Ichikawa N."/>
        </authorList>
    </citation>
    <scope>NUCLEOTIDE SEQUENCE [LARGE SCALE GENOMIC DNA]</scope>
    <source>
        <strain evidence="2 3">NBRC 104436</strain>
    </source>
</reference>
<dbReference type="InterPro" id="IPR036844">
    <property type="entry name" value="Hint_dom_sf"/>
</dbReference>
<organism evidence="2 3">
    <name type="scientific">Swaminathania salitolerans</name>
    <dbReference type="NCBI Taxonomy" id="182838"/>
    <lineage>
        <taxon>Bacteria</taxon>
        <taxon>Pseudomonadati</taxon>
        <taxon>Pseudomonadota</taxon>
        <taxon>Alphaproteobacteria</taxon>
        <taxon>Acetobacterales</taxon>
        <taxon>Acetobacteraceae</taxon>
        <taxon>Swaminathania</taxon>
    </lineage>
</organism>
<dbReference type="Gene3D" id="2.160.20.20">
    <property type="match status" value="2"/>
</dbReference>